<feature type="signal peptide" evidence="1">
    <location>
        <begin position="1"/>
        <end position="28"/>
    </location>
</feature>
<name>A0AAJ1X5H3_9ACTN</name>
<dbReference type="Proteomes" id="UP001239215">
    <property type="component" value="Unassembled WGS sequence"/>
</dbReference>
<protein>
    <recommendedName>
        <fullName evidence="4">Secreted protein</fullName>
    </recommendedName>
</protein>
<evidence type="ECO:0000313" key="3">
    <source>
        <dbReference type="Proteomes" id="UP001239215"/>
    </source>
</evidence>
<dbReference type="RefSeq" id="WP_307204849.1">
    <property type="nucleotide sequence ID" value="NZ_JAUTAN010000001.1"/>
</dbReference>
<organism evidence="2 3">
    <name type="scientific">Nocardioides zeae</name>
    <dbReference type="NCBI Taxonomy" id="1457234"/>
    <lineage>
        <taxon>Bacteria</taxon>
        <taxon>Bacillati</taxon>
        <taxon>Actinomycetota</taxon>
        <taxon>Actinomycetes</taxon>
        <taxon>Propionibacteriales</taxon>
        <taxon>Nocardioidaceae</taxon>
        <taxon>Nocardioides</taxon>
    </lineage>
</organism>
<gene>
    <name evidence="2" type="ORF">QE405_004001</name>
</gene>
<reference evidence="2" key="1">
    <citation type="submission" date="2023-07" db="EMBL/GenBank/DDBJ databases">
        <title>Functional and genomic diversity of the sorghum phyllosphere microbiome.</title>
        <authorList>
            <person name="Shade A."/>
        </authorList>
    </citation>
    <scope>NUCLEOTIDE SEQUENCE</scope>
    <source>
        <strain evidence="2">SORGH_AS_1067</strain>
    </source>
</reference>
<evidence type="ECO:0000256" key="1">
    <source>
        <dbReference type="SAM" id="SignalP"/>
    </source>
</evidence>
<keyword evidence="1" id="KW-0732">Signal</keyword>
<comment type="caution">
    <text evidence="2">The sequence shown here is derived from an EMBL/GenBank/DDBJ whole genome shotgun (WGS) entry which is preliminary data.</text>
</comment>
<evidence type="ECO:0008006" key="4">
    <source>
        <dbReference type="Google" id="ProtNLM"/>
    </source>
</evidence>
<feature type="chain" id="PRO_5042523205" description="Secreted protein" evidence="1">
    <location>
        <begin position="29"/>
        <end position="144"/>
    </location>
</feature>
<dbReference type="AlphaFoldDB" id="A0AAJ1X5H3"/>
<sequence>MKKLLVAIISTVVMAVGVLAGSAVTAQAAEGYPGQYATGSRLTPDAPSNIGRAGTGKGFTIFYAGEPGTRVSGTVYVSIRRYGTSSVQVKQYSYSGTTRYYTTPTFAAGVKANYRVTVTFVPNDDQYRNSVRAWNVWVTQSGRA</sequence>
<dbReference type="EMBL" id="JAUTAN010000001">
    <property type="protein sequence ID" value="MDQ1106717.1"/>
    <property type="molecule type" value="Genomic_DNA"/>
</dbReference>
<proteinExistence type="predicted"/>
<evidence type="ECO:0000313" key="2">
    <source>
        <dbReference type="EMBL" id="MDQ1106717.1"/>
    </source>
</evidence>
<accession>A0AAJ1X5H3</accession>